<evidence type="ECO:0000313" key="2">
    <source>
        <dbReference type="EMBL" id="MEI5997032.1"/>
    </source>
</evidence>
<feature type="region of interest" description="Disordered" evidence="1">
    <location>
        <begin position="1"/>
        <end position="20"/>
    </location>
</feature>
<proteinExistence type="predicted"/>
<dbReference type="RefSeq" id="WP_336597410.1">
    <property type="nucleotide sequence ID" value="NZ_JACFYJ010000008.1"/>
</dbReference>
<evidence type="ECO:0000256" key="1">
    <source>
        <dbReference type="SAM" id="MobiDB-lite"/>
    </source>
</evidence>
<dbReference type="Proteomes" id="UP001386437">
    <property type="component" value="Unassembled WGS sequence"/>
</dbReference>
<reference evidence="2 3" key="1">
    <citation type="journal article" date="2022" name="Arch. Microbiol.">
        <title>Paraburkholderia bengalensis sp. nov. isolated from roots of Oryza sativa, IR64.</title>
        <authorList>
            <person name="Nag P."/>
            <person name="Mondal N."/>
            <person name="Sarkar J."/>
            <person name="Das S."/>
        </authorList>
    </citation>
    <scope>NUCLEOTIDE SEQUENCE [LARGE SCALE GENOMIC DNA]</scope>
    <source>
        <strain evidence="2 3">IR64_4_BI</strain>
    </source>
</reference>
<keyword evidence="3" id="KW-1185">Reference proteome</keyword>
<accession>A0ABU8IN56</accession>
<dbReference type="EMBL" id="JACFYJ010000008">
    <property type="protein sequence ID" value="MEI5997032.1"/>
    <property type="molecule type" value="Genomic_DNA"/>
</dbReference>
<evidence type="ECO:0000313" key="3">
    <source>
        <dbReference type="Proteomes" id="UP001386437"/>
    </source>
</evidence>
<gene>
    <name evidence="2" type="ORF">H3V53_07395</name>
</gene>
<name>A0ABU8IN56_9BURK</name>
<protein>
    <submittedName>
        <fullName evidence="2">Uncharacterized protein</fullName>
    </submittedName>
</protein>
<comment type="caution">
    <text evidence="2">The sequence shown here is derived from an EMBL/GenBank/DDBJ whole genome shotgun (WGS) entry which is preliminary data.</text>
</comment>
<sequence>MNFSHAGDEASTETRDVEVQKRSTCKIGRGFSILGMLDTRAKTLAVIREAASRIEPGVTEDDAVKLTKSLLADVGMARTWHSLIVRFGATLARTRRGR</sequence>
<organism evidence="2 3">
    <name type="scientific">Paraburkholderia bengalensis</name>
    <dbReference type="NCBI Taxonomy" id="2747562"/>
    <lineage>
        <taxon>Bacteria</taxon>
        <taxon>Pseudomonadati</taxon>
        <taxon>Pseudomonadota</taxon>
        <taxon>Betaproteobacteria</taxon>
        <taxon>Burkholderiales</taxon>
        <taxon>Burkholderiaceae</taxon>
        <taxon>Paraburkholderia</taxon>
    </lineage>
</organism>